<organism evidence="1">
    <name type="scientific">Podoviridae sp. ctO1718</name>
    <dbReference type="NCBI Taxonomy" id="2827733"/>
    <lineage>
        <taxon>Viruses</taxon>
        <taxon>Duplodnaviria</taxon>
        <taxon>Heunggongvirae</taxon>
        <taxon>Uroviricota</taxon>
        <taxon>Caudoviricetes</taxon>
    </lineage>
</organism>
<proteinExistence type="predicted"/>
<name>A0A8S5TM61_9CAUD</name>
<reference evidence="1" key="1">
    <citation type="journal article" date="2021" name="Proc. Natl. Acad. Sci. U.S.A.">
        <title>A Catalog of Tens of Thousands of Viruses from Human Metagenomes Reveals Hidden Associations with Chronic Diseases.</title>
        <authorList>
            <person name="Tisza M.J."/>
            <person name="Buck C.B."/>
        </authorList>
    </citation>
    <scope>NUCLEOTIDE SEQUENCE</scope>
    <source>
        <strain evidence="1">CtO1718</strain>
    </source>
</reference>
<protein>
    <submittedName>
        <fullName evidence="1">Uncharacterized protein</fullName>
    </submittedName>
</protein>
<accession>A0A8S5TM61</accession>
<sequence length="629" mass="70806">MYLSNRNPYLSTSNLPSAKTEYSIDYDKLDGGLNLWDLDYRMGRNESPEMENLWWRDGVLCCRDGQNACDGVDEDGKKAGPGVGYAASNGQFHGMEFFHIGACIYYGDPSQEDMTLVKLCEGIPEVRGTFFQYDGALYYKTKGCFKKITKEETFEAADVAGYVPVIVLNADPATGSGDLYQPENRLADGKTVWYNAKESVKEYHLPVQDVAAVTKVEVDGAEKTVETDYTVDLEKGTVTFTSAPPVTNPPTNNTVKITFEKENTAAKKAVMDCRYAAVYGGGNSVVLVLAGSEEQPNAYFWNGNHTVMDAAYFPISQYNLAGDRAEAVTGFGVQSGFLMIFKEHSVGRAELSTSEIDGRAYLTLNYTNVNSETGCDLPWTIKLVENNLVFCNREQGVHIVKSTTPALENNIESISRNVNGTAERRGLLYDVRKAGDVCACDDGDRYWLAANGHVYVWDYVLSSASKPSWFYFTNIRAAAFFLADETVHHLSPSGRVTRMERTYADFNGPIDKVYRFATQHFGSYDRLKDVRRVVVQTRSDTDTKIRITYRSDYETRRDLTDIESFSWRLCPRDLTHRYLGVPQFALTAVRRPGCRHVRHFTMTLENHEAFRDMSLVGAQIYYNYQGRDR</sequence>
<dbReference type="EMBL" id="BK032850">
    <property type="protein sequence ID" value="DAF64095.1"/>
    <property type="molecule type" value="Genomic_DNA"/>
</dbReference>
<evidence type="ECO:0000313" key="1">
    <source>
        <dbReference type="EMBL" id="DAF64095.1"/>
    </source>
</evidence>